<dbReference type="EMBL" id="LAZR01000882">
    <property type="protein sequence ID" value="KKN55501.1"/>
    <property type="molecule type" value="Genomic_DNA"/>
</dbReference>
<reference evidence="1" key="1">
    <citation type="journal article" date="2015" name="Nature">
        <title>Complex archaea that bridge the gap between prokaryotes and eukaryotes.</title>
        <authorList>
            <person name="Spang A."/>
            <person name="Saw J.H."/>
            <person name="Jorgensen S.L."/>
            <person name="Zaremba-Niedzwiedzka K."/>
            <person name="Martijn J."/>
            <person name="Lind A.E."/>
            <person name="van Eijk R."/>
            <person name="Schleper C."/>
            <person name="Guy L."/>
            <person name="Ettema T.J."/>
        </authorList>
    </citation>
    <scope>NUCLEOTIDE SEQUENCE</scope>
</reference>
<accession>A0A0F9U2E1</accession>
<sequence length="273" mass="28837">MAIGLPTIEEELNSLKVRLDQLRPTGLQENFYIGGVHRGRIKLWDTLTDGSAFANDVLAISLKSSATASFSHVLGLNAAGRLELPTAGSSAGILAGGDTLWYRSAADTWRTPDSVIIDAALTVTTTFTPPDESILSRYLAPVIIHEACTGDVTINSTTDTDITGCTTTFTPAIASVALVVGMYDIDGTHEGEIFAGDLDVDGTDESSSMIYEVATAGNDRKTMPMVWLVALTAAEHTLKLQARRVVGANTATVRATHTKLVVLLLGDANATIS</sequence>
<protein>
    <submittedName>
        <fullName evidence="1">Uncharacterized protein</fullName>
    </submittedName>
</protein>
<proteinExistence type="predicted"/>
<name>A0A0F9U2E1_9ZZZZ</name>
<evidence type="ECO:0000313" key="1">
    <source>
        <dbReference type="EMBL" id="KKN55501.1"/>
    </source>
</evidence>
<dbReference type="AlphaFoldDB" id="A0A0F9U2E1"/>
<comment type="caution">
    <text evidence="1">The sequence shown here is derived from an EMBL/GenBank/DDBJ whole genome shotgun (WGS) entry which is preliminary data.</text>
</comment>
<gene>
    <name evidence="1" type="ORF">LCGC14_0581760</name>
</gene>
<organism evidence="1">
    <name type="scientific">marine sediment metagenome</name>
    <dbReference type="NCBI Taxonomy" id="412755"/>
    <lineage>
        <taxon>unclassified sequences</taxon>
        <taxon>metagenomes</taxon>
        <taxon>ecological metagenomes</taxon>
    </lineage>
</organism>